<keyword evidence="3 10" id="KW-0132">Cell division</keyword>
<evidence type="ECO:0000256" key="5">
    <source>
        <dbReference type="ARBA" id="ARBA00022801"/>
    </source>
</evidence>
<dbReference type="PANTHER" id="PTHR10828:SF17">
    <property type="entry name" value="PROTEIN-TYROSINE-PHOSPHATASE"/>
    <property type="match status" value="1"/>
</dbReference>
<feature type="region of interest" description="Disordered" evidence="11">
    <location>
        <begin position="142"/>
        <end position="170"/>
    </location>
</feature>
<name>A0A6A6NUB2_9PEZI</name>
<comment type="function">
    <text evidence="10">Tyrosine protein phosphatase which functions as a dosage-dependent inducer of mitotic progression.</text>
</comment>
<comment type="similarity">
    <text evidence="1 10">Belongs to the MPI phosphatase family.</text>
</comment>
<dbReference type="GO" id="GO:0005634">
    <property type="term" value="C:nucleus"/>
    <property type="evidence" value="ECO:0007669"/>
    <property type="project" value="TreeGrafter"/>
</dbReference>
<feature type="region of interest" description="Disordered" evidence="11">
    <location>
        <begin position="298"/>
        <end position="335"/>
    </location>
</feature>
<feature type="compositionally biased region" description="Basic and acidic residues" evidence="11">
    <location>
        <begin position="586"/>
        <end position="596"/>
    </location>
</feature>
<protein>
    <recommendedName>
        <fullName evidence="9 10">M-phase inducer phosphatase</fullName>
        <ecNumber evidence="2 10">3.1.3.48</ecNumber>
    </recommendedName>
</protein>
<feature type="region of interest" description="Disordered" evidence="11">
    <location>
        <begin position="215"/>
        <end position="235"/>
    </location>
</feature>
<feature type="domain" description="Rhodanese" evidence="12">
    <location>
        <begin position="408"/>
        <end position="511"/>
    </location>
</feature>
<keyword evidence="14" id="KW-1185">Reference proteome</keyword>
<evidence type="ECO:0000256" key="3">
    <source>
        <dbReference type="ARBA" id="ARBA00022618"/>
    </source>
</evidence>
<keyword evidence="4 10" id="KW-0498">Mitosis</keyword>
<evidence type="ECO:0000256" key="6">
    <source>
        <dbReference type="ARBA" id="ARBA00022912"/>
    </source>
</evidence>
<proteinExistence type="inferred from homology"/>
<reference evidence="13" key="1">
    <citation type="journal article" date="2020" name="Stud. Mycol.">
        <title>101 Dothideomycetes genomes: a test case for predicting lifestyles and emergence of pathogens.</title>
        <authorList>
            <person name="Haridas S."/>
            <person name="Albert R."/>
            <person name="Binder M."/>
            <person name="Bloem J."/>
            <person name="Labutti K."/>
            <person name="Salamov A."/>
            <person name="Andreopoulos B."/>
            <person name="Baker S."/>
            <person name="Barry K."/>
            <person name="Bills G."/>
            <person name="Bluhm B."/>
            <person name="Cannon C."/>
            <person name="Castanera R."/>
            <person name="Culley D."/>
            <person name="Daum C."/>
            <person name="Ezra D."/>
            <person name="Gonzalez J."/>
            <person name="Henrissat B."/>
            <person name="Kuo A."/>
            <person name="Liang C."/>
            <person name="Lipzen A."/>
            <person name="Lutzoni F."/>
            <person name="Magnuson J."/>
            <person name="Mondo S."/>
            <person name="Nolan M."/>
            <person name="Ohm R."/>
            <person name="Pangilinan J."/>
            <person name="Park H.-J."/>
            <person name="Ramirez L."/>
            <person name="Alfaro M."/>
            <person name="Sun H."/>
            <person name="Tritt A."/>
            <person name="Yoshinaga Y."/>
            <person name="Zwiers L.-H."/>
            <person name="Turgeon B."/>
            <person name="Goodwin S."/>
            <person name="Spatafora J."/>
            <person name="Crous P."/>
            <person name="Grigoriev I."/>
        </authorList>
    </citation>
    <scope>NUCLEOTIDE SEQUENCE</scope>
    <source>
        <strain evidence="13">ATCC 16933</strain>
    </source>
</reference>
<dbReference type="GO" id="GO:0005737">
    <property type="term" value="C:cytoplasm"/>
    <property type="evidence" value="ECO:0007669"/>
    <property type="project" value="TreeGrafter"/>
</dbReference>
<dbReference type="InterPro" id="IPR001763">
    <property type="entry name" value="Rhodanese-like_dom"/>
</dbReference>
<comment type="catalytic activity">
    <reaction evidence="8 10">
        <text>O-phospho-L-tyrosyl-[protein] + H2O = L-tyrosyl-[protein] + phosphate</text>
        <dbReference type="Rhea" id="RHEA:10684"/>
        <dbReference type="Rhea" id="RHEA-COMP:10136"/>
        <dbReference type="Rhea" id="RHEA-COMP:20101"/>
        <dbReference type="ChEBI" id="CHEBI:15377"/>
        <dbReference type="ChEBI" id="CHEBI:43474"/>
        <dbReference type="ChEBI" id="CHEBI:46858"/>
        <dbReference type="ChEBI" id="CHEBI:61978"/>
        <dbReference type="EC" id="3.1.3.48"/>
    </reaction>
</comment>
<evidence type="ECO:0000256" key="1">
    <source>
        <dbReference type="ARBA" id="ARBA00011065"/>
    </source>
</evidence>
<dbReference type="PANTHER" id="PTHR10828">
    <property type="entry name" value="M-PHASE INDUCER PHOSPHATASE DUAL SPECIFICITY PHOSPHATASE CDC25"/>
    <property type="match status" value="1"/>
</dbReference>
<dbReference type="SMART" id="SM00450">
    <property type="entry name" value="RHOD"/>
    <property type="match status" value="1"/>
</dbReference>
<dbReference type="PROSITE" id="PS50206">
    <property type="entry name" value="RHODANESE_3"/>
    <property type="match status" value="1"/>
</dbReference>
<evidence type="ECO:0000256" key="7">
    <source>
        <dbReference type="ARBA" id="ARBA00023306"/>
    </source>
</evidence>
<evidence type="ECO:0000256" key="2">
    <source>
        <dbReference type="ARBA" id="ARBA00013064"/>
    </source>
</evidence>
<dbReference type="GO" id="GO:0110032">
    <property type="term" value="P:positive regulation of G2/MI transition of meiotic cell cycle"/>
    <property type="evidence" value="ECO:0007669"/>
    <property type="project" value="TreeGrafter"/>
</dbReference>
<evidence type="ECO:0000256" key="9">
    <source>
        <dbReference type="ARBA" id="ARBA00067190"/>
    </source>
</evidence>
<evidence type="ECO:0000313" key="14">
    <source>
        <dbReference type="Proteomes" id="UP000799766"/>
    </source>
</evidence>
<dbReference type="GO" id="GO:0051301">
    <property type="term" value="P:cell division"/>
    <property type="evidence" value="ECO:0007669"/>
    <property type="project" value="UniProtKB-UniRule"/>
</dbReference>
<dbReference type="FunFam" id="3.40.250.10:FF:000021">
    <property type="entry name" value="M-phase inducer phosphatase cdc-25.2"/>
    <property type="match status" value="1"/>
</dbReference>
<gene>
    <name evidence="13" type="ORF">BDY21DRAFT_289684</name>
</gene>
<dbReference type="AlphaFoldDB" id="A0A6A6NUB2"/>
<dbReference type="CDD" id="cd01530">
    <property type="entry name" value="Cdc25"/>
    <property type="match status" value="1"/>
</dbReference>
<dbReference type="Gene3D" id="3.40.250.10">
    <property type="entry name" value="Rhodanese-like domain"/>
    <property type="match status" value="1"/>
</dbReference>
<dbReference type="GO" id="GO:0010971">
    <property type="term" value="P:positive regulation of G2/M transition of mitotic cell cycle"/>
    <property type="evidence" value="ECO:0007669"/>
    <property type="project" value="TreeGrafter"/>
</dbReference>
<organism evidence="13 14">
    <name type="scientific">Lineolata rhizophorae</name>
    <dbReference type="NCBI Taxonomy" id="578093"/>
    <lineage>
        <taxon>Eukaryota</taxon>
        <taxon>Fungi</taxon>
        <taxon>Dikarya</taxon>
        <taxon>Ascomycota</taxon>
        <taxon>Pezizomycotina</taxon>
        <taxon>Dothideomycetes</taxon>
        <taxon>Dothideomycetes incertae sedis</taxon>
        <taxon>Lineolatales</taxon>
        <taxon>Lineolataceae</taxon>
        <taxon>Lineolata</taxon>
    </lineage>
</organism>
<evidence type="ECO:0000256" key="8">
    <source>
        <dbReference type="ARBA" id="ARBA00051722"/>
    </source>
</evidence>
<dbReference type="EMBL" id="MU001687">
    <property type="protein sequence ID" value="KAF2455336.1"/>
    <property type="molecule type" value="Genomic_DNA"/>
</dbReference>
<dbReference type="GO" id="GO:0004725">
    <property type="term" value="F:protein tyrosine phosphatase activity"/>
    <property type="evidence" value="ECO:0007669"/>
    <property type="project" value="UniProtKB-UniRule"/>
</dbReference>
<feature type="region of interest" description="Disordered" evidence="11">
    <location>
        <begin position="1"/>
        <end position="20"/>
    </location>
</feature>
<keyword evidence="7 10" id="KW-0131">Cell cycle</keyword>
<dbReference type="EC" id="3.1.3.48" evidence="2 10"/>
<feature type="compositionally biased region" description="Polar residues" evidence="11">
    <location>
        <begin position="306"/>
        <end position="318"/>
    </location>
</feature>
<keyword evidence="6 10" id="KW-0904">Protein phosphatase</keyword>
<dbReference type="GO" id="GO:0000086">
    <property type="term" value="P:G2/M transition of mitotic cell cycle"/>
    <property type="evidence" value="ECO:0007669"/>
    <property type="project" value="TreeGrafter"/>
</dbReference>
<dbReference type="InterPro" id="IPR036873">
    <property type="entry name" value="Rhodanese-like_dom_sf"/>
</dbReference>
<dbReference type="OrthoDB" id="26523at2759"/>
<evidence type="ECO:0000313" key="13">
    <source>
        <dbReference type="EMBL" id="KAF2455336.1"/>
    </source>
</evidence>
<evidence type="ECO:0000259" key="12">
    <source>
        <dbReference type="PROSITE" id="PS50206"/>
    </source>
</evidence>
<accession>A0A6A6NUB2</accession>
<dbReference type="Pfam" id="PF00581">
    <property type="entry name" value="Rhodanese"/>
    <property type="match status" value="1"/>
</dbReference>
<dbReference type="SUPFAM" id="SSF52821">
    <property type="entry name" value="Rhodanese/Cell cycle control phosphatase"/>
    <property type="match status" value="1"/>
</dbReference>
<dbReference type="Proteomes" id="UP000799766">
    <property type="component" value="Unassembled WGS sequence"/>
</dbReference>
<dbReference type="InterPro" id="IPR000751">
    <property type="entry name" value="MPI_Phosphatase"/>
</dbReference>
<feature type="region of interest" description="Disordered" evidence="11">
    <location>
        <begin position="551"/>
        <end position="635"/>
    </location>
</feature>
<evidence type="ECO:0000256" key="4">
    <source>
        <dbReference type="ARBA" id="ARBA00022776"/>
    </source>
</evidence>
<evidence type="ECO:0000256" key="11">
    <source>
        <dbReference type="SAM" id="MobiDB-lite"/>
    </source>
</evidence>
<keyword evidence="5 10" id="KW-0378">Hydrolase</keyword>
<dbReference type="PRINTS" id="PR00716">
    <property type="entry name" value="MPIPHPHTASE"/>
</dbReference>
<sequence>MECSSPLAAIQQHAQPAPPWALRRDLPGSRHVLSSHSLGANNFNFKDLSVKKSSNSDYFGLKSARGSSPTASLAADLSQNFHIDQSPQLPTPRRSLFTASALSQWESRGEFNWDNCGRLDLSLAWFPSLISEPVAEGATTPPIRVEGVTTPPIPSSSPSFGPDSMDISPLPHKAPHSFVTQVPLPSPTPESTPHDEDMLSPCSPAPTNPLVEVKPPVNNAADRRKPPFPRPSLSRAKGYSSNAVYNRAKAVENQLPPFQFGAGSYGTSTSSSLSLAECFTESPPSEKNSMFNVMPMGPPRPRQPHFGSSSSIRANGSPSAGCIRKPGGPAPRPRKQFRRSLSMFEHPGDVMKAENTEPACSGLQSIMDIDDTHKLQLPHFTPEGEPDSLPRIDKATLIDVMDGRYGHMFEQTMVVDCRFEYEYDGGHIQGAVNFNDKEALAKHLFTQSVAKTLLVFHCEYSAHRAPMMAKFVRQRDRALNDHQYPKLTYPEVYILDGGYSAFFGQHRMRCFPQNYVEMGSKEHEQDCERGMGRLRHRSKLHRAQTFAFGSHQLQQQQGHDDSPTGAVMSRADAYGRGAGNGGAARESVEVVRRAEGFQRSNTATPSAPCFGLGESNRAGGESSSSRLPTRRMASY</sequence>
<evidence type="ECO:0000256" key="10">
    <source>
        <dbReference type="RuleBase" id="RU368028"/>
    </source>
</evidence>